<name>A0A5N6JJS6_9EURO</name>
<evidence type="ECO:0000313" key="2">
    <source>
        <dbReference type="EMBL" id="KAB8278580.1"/>
    </source>
</evidence>
<keyword evidence="3" id="KW-1185">Reference proteome</keyword>
<feature type="region of interest" description="Disordered" evidence="1">
    <location>
        <begin position="29"/>
        <end position="83"/>
    </location>
</feature>
<gene>
    <name evidence="2" type="ORF">BDV30DRAFT_122152</name>
</gene>
<sequence length="83" mass="9613">MIDKQLLKQRTDTRYISTRIFQCKGISVQSTDSTRRNQAAKKASQTTKGREKNERSTQKKVCTPDKTNFFAHPMLSPKKHTQK</sequence>
<dbReference type="Proteomes" id="UP000326289">
    <property type="component" value="Unassembled WGS sequence"/>
</dbReference>
<dbReference type="EMBL" id="ML732767">
    <property type="protein sequence ID" value="KAB8278580.1"/>
    <property type="molecule type" value="Genomic_DNA"/>
</dbReference>
<evidence type="ECO:0000256" key="1">
    <source>
        <dbReference type="SAM" id="MobiDB-lite"/>
    </source>
</evidence>
<accession>A0A5N6JJS6</accession>
<feature type="compositionally biased region" description="Basic and acidic residues" evidence="1">
    <location>
        <begin position="48"/>
        <end position="57"/>
    </location>
</feature>
<dbReference type="AlphaFoldDB" id="A0A5N6JJS6"/>
<evidence type="ECO:0000313" key="3">
    <source>
        <dbReference type="Proteomes" id="UP000326289"/>
    </source>
</evidence>
<protein>
    <submittedName>
        <fullName evidence="2">Uncharacterized protein</fullName>
    </submittedName>
</protein>
<organism evidence="2 3">
    <name type="scientific">Aspergillus minisclerotigenes</name>
    <dbReference type="NCBI Taxonomy" id="656917"/>
    <lineage>
        <taxon>Eukaryota</taxon>
        <taxon>Fungi</taxon>
        <taxon>Dikarya</taxon>
        <taxon>Ascomycota</taxon>
        <taxon>Pezizomycotina</taxon>
        <taxon>Eurotiomycetes</taxon>
        <taxon>Eurotiomycetidae</taxon>
        <taxon>Eurotiales</taxon>
        <taxon>Aspergillaceae</taxon>
        <taxon>Aspergillus</taxon>
        <taxon>Aspergillus subgen. Circumdati</taxon>
    </lineage>
</organism>
<proteinExistence type="predicted"/>
<reference evidence="2 3" key="1">
    <citation type="submission" date="2019-04" db="EMBL/GenBank/DDBJ databases">
        <title>Fungal friends and foes A comparative genomics study of 23 Aspergillus species from section Flavi.</title>
        <authorList>
            <consortium name="DOE Joint Genome Institute"/>
            <person name="Kjaerbolling I."/>
            <person name="Vesth T.C."/>
            <person name="Frisvad J.C."/>
            <person name="Nybo J.L."/>
            <person name="Theobald S."/>
            <person name="Kildgaard S."/>
            <person name="Petersen T.I."/>
            <person name="Kuo A."/>
            <person name="Sato A."/>
            <person name="Lyhne E.K."/>
            <person name="Kogle M.E."/>
            <person name="Wiebenga A."/>
            <person name="Kun R.S."/>
            <person name="Lubbers R.J."/>
            <person name="Makela M.R."/>
            <person name="Barry K."/>
            <person name="Chovatia M."/>
            <person name="Clum A."/>
            <person name="Daum C."/>
            <person name="Haridas S."/>
            <person name="He G."/>
            <person name="LaButti K."/>
            <person name="Lipzen A."/>
            <person name="Mondo S."/>
            <person name="Pangilinan J."/>
            <person name="Riley R."/>
            <person name="Salamov A."/>
            <person name="Simmons B.A."/>
            <person name="Magnuson J.K."/>
            <person name="Henrissat B."/>
            <person name="Mortensen U.H."/>
            <person name="Larsen T.O."/>
            <person name="De vries R.P."/>
            <person name="Grigoriev I.V."/>
            <person name="Machida M."/>
            <person name="Baker S.E."/>
            <person name="Andersen M.R."/>
        </authorList>
    </citation>
    <scope>NUCLEOTIDE SEQUENCE [LARGE SCALE GENOMIC DNA]</scope>
    <source>
        <strain evidence="2 3">CBS 117635</strain>
    </source>
</reference>